<dbReference type="Pfam" id="PF26130">
    <property type="entry name" value="PB1-like"/>
    <property type="match status" value="1"/>
</dbReference>
<feature type="domain" description="PB1-like" evidence="2">
    <location>
        <begin position="9"/>
        <end position="102"/>
    </location>
</feature>
<dbReference type="InterPro" id="IPR058594">
    <property type="entry name" value="PB1-like_dom_pln"/>
</dbReference>
<evidence type="ECO:0000259" key="2">
    <source>
        <dbReference type="Pfam" id="PF26130"/>
    </source>
</evidence>
<name>A0A811NG04_9POAL</name>
<evidence type="ECO:0000313" key="4">
    <source>
        <dbReference type="Proteomes" id="UP000604825"/>
    </source>
</evidence>
<keyword evidence="4" id="KW-1185">Reference proteome</keyword>
<feature type="region of interest" description="Disordered" evidence="1">
    <location>
        <begin position="234"/>
        <end position="258"/>
    </location>
</feature>
<feature type="region of interest" description="Disordered" evidence="1">
    <location>
        <begin position="162"/>
        <end position="197"/>
    </location>
</feature>
<gene>
    <name evidence="3" type="ORF">NCGR_LOCUS15842</name>
</gene>
<accession>A0A811NG04</accession>
<reference evidence="3" key="1">
    <citation type="submission" date="2020-10" db="EMBL/GenBank/DDBJ databases">
        <authorList>
            <person name="Han B."/>
            <person name="Lu T."/>
            <person name="Zhao Q."/>
            <person name="Huang X."/>
            <person name="Zhao Y."/>
        </authorList>
    </citation>
    <scope>NUCLEOTIDE SEQUENCE</scope>
</reference>
<dbReference type="EMBL" id="CAJGYO010000004">
    <property type="protein sequence ID" value="CAD6223432.1"/>
    <property type="molecule type" value="Genomic_DNA"/>
</dbReference>
<organism evidence="3 4">
    <name type="scientific">Miscanthus lutarioriparius</name>
    <dbReference type="NCBI Taxonomy" id="422564"/>
    <lineage>
        <taxon>Eukaryota</taxon>
        <taxon>Viridiplantae</taxon>
        <taxon>Streptophyta</taxon>
        <taxon>Embryophyta</taxon>
        <taxon>Tracheophyta</taxon>
        <taxon>Spermatophyta</taxon>
        <taxon>Magnoliopsida</taxon>
        <taxon>Liliopsida</taxon>
        <taxon>Poales</taxon>
        <taxon>Poaceae</taxon>
        <taxon>PACMAD clade</taxon>
        <taxon>Panicoideae</taxon>
        <taxon>Andropogonodae</taxon>
        <taxon>Andropogoneae</taxon>
        <taxon>Saccharinae</taxon>
        <taxon>Miscanthus</taxon>
    </lineage>
</organism>
<sequence>MDVCDFLPVRFHFNGEFLRNSNGLFYVGDTQTMSYIDRNKLSLSEVVGHLRDHCTVKEGTLLHWLFPGRDMSTGLRALVDDRVCQYISDCIVEGGVADVYVETHEQDEADEASDYEQEMEDNLEDDEIEYEDLQPLSIRKIESKEEVEKQVALVRQFYSSPNKEKEHANNMPGQTYGDEKFDTDSEYMPGDSCNSGDDEEVAQIYRKFRNFKKKFKRGEAASLDDVIYEGVVSMPESRQEDEDDGNCTPYIDSSDAKS</sequence>
<proteinExistence type="predicted"/>
<comment type="caution">
    <text evidence="3">The sequence shown here is derived from an EMBL/GenBank/DDBJ whole genome shotgun (WGS) entry which is preliminary data.</text>
</comment>
<protein>
    <recommendedName>
        <fullName evidence="2">PB1-like domain-containing protein</fullName>
    </recommendedName>
</protein>
<dbReference type="Proteomes" id="UP000604825">
    <property type="component" value="Unassembled WGS sequence"/>
</dbReference>
<dbReference type="AlphaFoldDB" id="A0A811NG04"/>
<evidence type="ECO:0000256" key="1">
    <source>
        <dbReference type="SAM" id="MobiDB-lite"/>
    </source>
</evidence>
<evidence type="ECO:0000313" key="3">
    <source>
        <dbReference type="EMBL" id="CAD6223432.1"/>
    </source>
</evidence>
<dbReference type="OrthoDB" id="691381at2759"/>